<reference evidence="3" key="3">
    <citation type="submission" date="2025-08" db="UniProtKB">
        <authorList>
            <consortium name="Ensembl"/>
        </authorList>
    </citation>
    <scope>IDENTIFICATION</scope>
</reference>
<reference evidence="3" key="4">
    <citation type="submission" date="2025-09" db="UniProtKB">
        <authorList>
            <consortium name="Ensembl"/>
        </authorList>
    </citation>
    <scope>IDENTIFICATION</scope>
</reference>
<dbReference type="RefSeq" id="XP_012987581.3">
    <property type="nucleotide sequence ID" value="XM_013132127.3"/>
</dbReference>
<organism evidence="3 4">
    <name type="scientific">Esox lucius</name>
    <name type="common">Northern pike</name>
    <dbReference type="NCBI Taxonomy" id="8010"/>
    <lineage>
        <taxon>Eukaryota</taxon>
        <taxon>Metazoa</taxon>
        <taxon>Chordata</taxon>
        <taxon>Craniata</taxon>
        <taxon>Vertebrata</taxon>
        <taxon>Euteleostomi</taxon>
        <taxon>Actinopterygii</taxon>
        <taxon>Neopterygii</taxon>
        <taxon>Teleostei</taxon>
        <taxon>Protacanthopterygii</taxon>
        <taxon>Esociformes</taxon>
        <taxon>Esocidae</taxon>
        <taxon>Esox</taxon>
    </lineage>
</organism>
<dbReference type="PANTHER" id="PTHR12277:SF69">
    <property type="entry name" value="PROTEIN ABHD12B"/>
    <property type="match status" value="1"/>
</dbReference>
<sequence>MRNRTGVRHSKEQRFGVKAGVPSAQPKSSSCLMWWIKRGLLAVCLIYVSVPFMMRLFPGIIKHLVYSHRVRVPFFIELCQPAKLYLNHTVNMYLTSEQGISLGVWHTVPESQWKEAQGKNLGWYQKSLGDGCPIVIYLHGNGGTRAASNRVGVMNVLSAMGYHVLALDYRGFGDSSGEPTEVGLTTDALYLYHWVKARSGNSQVIFWGHSLGTGVATNTAVKLMEQGIVVDGVIIEGSFTNIRQEGANHPFAWYYLNFPGFEYFFLDPMAENDLFFPNDENLKRMRSPLLILHAEDDHIVPIHMAQQLYEIALTAQKSENRVKMIQFNGSLGYLHNGLYKDPHLPDIIRFLLEGLRTLYALNITYTQQLVSPCQQLMMSLFVFRGSNEWNVG</sequence>
<proteinExistence type="predicted"/>
<keyword evidence="1" id="KW-0472">Membrane</keyword>
<dbReference type="Pfam" id="PF00561">
    <property type="entry name" value="Abhydrolase_1"/>
    <property type="match status" value="1"/>
</dbReference>
<dbReference type="Gene3D" id="3.40.50.1820">
    <property type="entry name" value="alpha/beta hydrolase"/>
    <property type="match status" value="1"/>
</dbReference>
<feature type="domain" description="AB hydrolase-1" evidence="2">
    <location>
        <begin position="133"/>
        <end position="238"/>
    </location>
</feature>
<dbReference type="SUPFAM" id="SSF53474">
    <property type="entry name" value="alpha/beta-Hydrolases"/>
    <property type="match status" value="1"/>
</dbReference>
<evidence type="ECO:0000256" key="1">
    <source>
        <dbReference type="SAM" id="Phobius"/>
    </source>
</evidence>
<dbReference type="PANTHER" id="PTHR12277">
    <property type="entry name" value="ALPHA/BETA HYDROLASE DOMAIN-CONTAINING PROTEIN"/>
    <property type="match status" value="1"/>
</dbReference>
<accession>A0A6Q2Y5L3</accession>
<name>A0A6Q2Y5L3_ESOLU</name>
<evidence type="ECO:0000259" key="2">
    <source>
        <dbReference type="Pfam" id="PF00561"/>
    </source>
</evidence>
<reference evidence="3" key="2">
    <citation type="submission" date="2020-02" db="EMBL/GenBank/DDBJ databases">
        <title>Esox lucius (northern pike) genome, fEsoLuc1, primary haplotype.</title>
        <authorList>
            <person name="Myers G."/>
            <person name="Karagic N."/>
            <person name="Meyer A."/>
            <person name="Pippel M."/>
            <person name="Reichard M."/>
            <person name="Winkler S."/>
            <person name="Tracey A."/>
            <person name="Sims Y."/>
            <person name="Howe K."/>
            <person name="Rhie A."/>
            <person name="Formenti G."/>
            <person name="Durbin R."/>
            <person name="Fedrigo O."/>
            <person name="Jarvis E.D."/>
        </authorList>
    </citation>
    <scope>NUCLEOTIDE SEQUENCE [LARGE SCALE GENOMIC DNA]</scope>
</reference>
<dbReference type="GO" id="GO:0004622">
    <property type="term" value="F:phosphatidylcholine lysophospholipase activity"/>
    <property type="evidence" value="ECO:0007669"/>
    <property type="project" value="TreeGrafter"/>
</dbReference>
<dbReference type="InterPro" id="IPR000073">
    <property type="entry name" value="AB_hydrolase_1"/>
</dbReference>
<keyword evidence="4" id="KW-1185">Reference proteome</keyword>
<dbReference type="AlphaFoldDB" id="A0A6Q2Y5L3"/>
<dbReference type="KEGG" id="els:105026566"/>
<dbReference type="Bgee" id="ENSELUG00000019869">
    <property type="expression patterns" value="Expressed in digestive tract and 15 other cell types or tissues"/>
</dbReference>
<keyword evidence="1" id="KW-1133">Transmembrane helix</keyword>
<feature type="transmembrane region" description="Helical" evidence="1">
    <location>
        <begin position="40"/>
        <end position="61"/>
    </location>
</feature>
<protein>
    <recommendedName>
        <fullName evidence="2">AB hydrolase-1 domain-containing protein</fullName>
    </recommendedName>
</protein>
<reference evidence="4" key="1">
    <citation type="journal article" date="2014" name="PLoS ONE">
        <title>The genome and linkage map of the northern pike (Esox lucius): conserved synteny revealed between the salmonid sister group and the Neoteleostei.</title>
        <authorList>
            <person name="Rondeau E.B."/>
            <person name="Minkley D.R."/>
            <person name="Leong J.S."/>
            <person name="Messmer A.M."/>
            <person name="Jantzen J.R."/>
            <person name="von Schalburg K.R."/>
            <person name="Lemon C."/>
            <person name="Bird N.H."/>
            <person name="Koop B.F."/>
        </authorList>
    </citation>
    <scope>NUCLEOTIDE SEQUENCE</scope>
</reference>
<evidence type="ECO:0000313" key="4">
    <source>
        <dbReference type="Proteomes" id="UP000265140"/>
    </source>
</evidence>
<dbReference type="GO" id="GO:0006660">
    <property type="term" value="P:phosphatidylserine catabolic process"/>
    <property type="evidence" value="ECO:0007669"/>
    <property type="project" value="TreeGrafter"/>
</dbReference>
<dbReference type="GO" id="GO:0047372">
    <property type="term" value="F:monoacylglycerol lipase activity"/>
    <property type="evidence" value="ECO:0007669"/>
    <property type="project" value="TreeGrafter"/>
</dbReference>
<dbReference type="InterPro" id="IPR029058">
    <property type="entry name" value="AB_hydrolase_fold"/>
</dbReference>
<dbReference type="Ensembl" id="ENSELUT00000064493.2">
    <property type="protein sequence ID" value="ENSELUP00000060828.2"/>
    <property type="gene ID" value="ENSELUG00000019869.3"/>
</dbReference>
<dbReference type="GO" id="GO:0052651">
    <property type="term" value="P:monoacylglycerol catabolic process"/>
    <property type="evidence" value="ECO:0007669"/>
    <property type="project" value="TreeGrafter"/>
</dbReference>
<evidence type="ECO:0000313" key="3">
    <source>
        <dbReference type="Ensembl" id="ENSELUP00000060828.2"/>
    </source>
</evidence>
<dbReference type="GeneID" id="105026566"/>
<dbReference type="Proteomes" id="UP000265140">
    <property type="component" value="Chromosome 6"/>
</dbReference>
<keyword evidence="1" id="KW-0812">Transmembrane</keyword>
<dbReference type="GO" id="GO:0005789">
    <property type="term" value="C:endoplasmic reticulum membrane"/>
    <property type="evidence" value="ECO:0007669"/>
    <property type="project" value="TreeGrafter"/>
</dbReference>
<dbReference type="GeneTree" id="ENSGT00940000165086"/>